<reference evidence="2 3" key="1">
    <citation type="submission" date="2024-03" db="EMBL/GenBank/DDBJ databases">
        <title>Human intestinal bacterial collection.</title>
        <authorList>
            <person name="Pauvert C."/>
            <person name="Hitch T.C.A."/>
            <person name="Clavel T."/>
        </authorList>
    </citation>
    <scope>NUCLEOTIDE SEQUENCE [LARGE SCALE GENOMIC DNA]</scope>
    <source>
        <strain evidence="2 3">CLA-AA-H185</strain>
    </source>
</reference>
<keyword evidence="2" id="KW-0378">Hydrolase</keyword>
<dbReference type="Proteomes" id="UP001454489">
    <property type="component" value="Unassembled WGS sequence"/>
</dbReference>
<dbReference type="InterPro" id="IPR006054">
    <property type="entry name" value="DnaQ"/>
</dbReference>
<dbReference type="Gene3D" id="3.30.420.10">
    <property type="entry name" value="Ribonuclease H-like superfamily/Ribonuclease H"/>
    <property type="match status" value="1"/>
</dbReference>
<dbReference type="GO" id="GO:0004527">
    <property type="term" value="F:exonuclease activity"/>
    <property type="evidence" value="ECO:0007669"/>
    <property type="project" value="UniProtKB-KW"/>
</dbReference>
<keyword evidence="2" id="KW-0269">Exonuclease</keyword>
<dbReference type="PANTHER" id="PTHR30231">
    <property type="entry name" value="DNA POLYMERASE III SUBUNIT EPSILON"/>
    <property type="match status" value="1"/>
</dbReference>
<evidence type="ECO:0000313" key="3">
    <source>
        <dbReference type="Proteomes" id="UP001454489"/>
    </source>
</evidence>
<dbReference type="InterPro" id="IPR013520">
    <property type="entry name" value="Ribonucl_H"/>
</dbReference>
<dbReference type="SMART" id="SM00479">
    <property type="entry name" value="EXOIII"/>
    <property type="match status" value="1"/>
</dbReference>
<dbReference type="Pfam" id="PF00929">
    <property type="entry name" value="RNase_T"/>
    <property type="match status" value="1"/>
</dbReference>
<keyword evidence="3" id="KW-1185">Reference proteome</keyword>
<gene>
    <name evidence="2" type="ORF">WMO43_11555</name>
</gene>
<feature type="domain" description="Exonuclease" evidence="1">
    <location>
        <begin position="5"/>
        <end position="170"/>
    </location>
</feature>
<dbReference type="RefSeq" id="WP_353531300.1">
    <property type="nucleotide sequence ID" value="NZ_JBBMEX010000013.1"/>
</dbReference>
<evidence type="ECO:0000313" key="2">
    <source>
        <dbReference type="EMBL" id="MEQ2558496.1"/>
    </source>
</evidence>
<evidence type="ECO:0000259" key="1">
    <source>
        <dbReference type="SMART" id="SM00479"/>
    </source>
</evidence>
<accession>A0ABV1HFK9</accession>
<proteinExistence type="predicted"/>
<sequence>MMLEDYCVIDLEMTGLNPKHHKILEVAAVRVRKKEIVSECSMLIRQHQLLEEKITELTGIDQEMLAGAKEEDEVLDHFFGFLGEDILVGQNVIFDYSFLKQAAINRKMSFERKAADTLKIARRCLPALEKRTLDALCGYYGIEIGHHHRALDDAKATYLLYERLEKEFGAVQADVFEPKPLIYKAKRQTPATARQKKHLKELADYHKINLNLEWETLTRNEASRQVDRIISQYGRMLK</sequence>
<dbReference type="InterPro" id="IPR036397">
    <property type="entry name" value="RNaseH_sf"/>
</dbReference>
<dbReference type="NCBIfam" id="TIGR00573">
    <property type="entry name" value="dnaq"/>
    <property type="match status" value="1"/>
</dbReference>
<comment type="caution">
    <text evidence="2">The sequence shown here is derived from an EMBL/GenBank/DDBJ whole genome shotgun (WGS) entry which is preliminary data.</text>
</comment>
<dbReference type="CDD" id="cd06127">
    <property type="entry name" value="DEDDh"/>
    <property type="match status" value="1"/>
</dbReference>
<protein>
    <submittedName>
        <fullName evidence="2">3'-5' exonuclease</fullName>
    </submittedName>
</protein>
<organism evidence="2 3">
    <name type="scientific">Maccoyibacter intestinihominis</name>
    <dbReference type="NCBI Taxonomy" id="3133499"/>
    <lineage>
        <taxon>Bacteria</taxon>
        <taxon>Bacillati</taxon>
        <taxon>Bacillota</taxon>
        <taxon>Clostridia</taxon>
        <taxon>Lachnospirales</taxon>
        <taxon>Lachnospiraceae</taxon>
        <taxon>Maccoyibacter</taxon>
    </lineage>
</organism>
<name>A0ABV1HFK9_9FIRM</name>
<dbReference type="SUPFAM" id="SSF53098">
    <property type="entry name" value="Ribonuclease H-like"/>
    <property type="match status" value="1"/>
</dbReference>
<dbReference type="PANTHER" id="PTHR30231:SF41">
    <property type="entry name" value="DNA POLYMERASE III SUBUNIT EPSILON"/>
    <property type="match status" value="1"/>
</dbReference>
<dbReference type="InterPro" id="IPR012337">
    <property type="entry name" value="RNaseH-like_sf"/>
</dbReference>
<dbReference type="EMBL" id="JBBMEX010000013">
    <property type="protein sequence ID" value="MEQ2558496.1"/>
    <property type="molecule type" value="Genomic_DNA"/>
</dbReference>
<keyword evidence="2" id="KW-0540">Nuclease</keyword>